<gene>
    <name evidence="2" type="ORF">K435DRAFT_847004</name>
    <name evidence="1" type="ORF">K435DRAFT_857484</name>
</gene>
<dbReference type="EMBL" id="ML179035">
    <property type="protein sequence ID" value="THV08095.1"/>
    <property type="molecule type" value="Genomic_DNA"/>
</dbReference>
<proteinExistence type="predicted"/>
<keyword evidence="3" id="KW-1185">Reference proteome</keyword>
<dbReference type="EMBL" id="ML179153">
    <property type="protein sequence ID" value="THU97538.1"/>
    <property type="molecule type" value="Genomic_DNA"/>
</dbReference>
<name>A0A4S8M6W3_DENBC</name>
<reference evidence="1 3" key="1">
    <citation type="journal article" date="2019" name="Nat. Ecol. Evol.">
        <title>Megaphylogeny resolves global patterns of mushroom evolution.</title>
        <authorList>
            <person name="Varga T."/>
            <person name="Krizsan K."/>
            <person name="Foldi C."/>
            <person name="Dima B."/>
            <person name="Sanchez-Garcia M."/>
            <person name="Sanchez-Ramirez S."/>
            <person name="Szollosi G.J."/>
            <person name="Szarkandi J.G."/>
            <person name="Papp V."/>
            <person name="Albert L."/>
            <person name="Andreopoulos W."/>
            <person name="Angelini C."/>
            <person name="Antonin V."/>
            <person name="Barry K.W."/>
            <person name="Bougher N.L."/>
            <person name="Buchanan P."/>
            <person name="Buyck B."/>
            <person name="Bense V."/>
            <person name="Catcheside P."/>
            <person name="Chovatia M."/>
            <person name="Cooper J."/>
            <person name="Damon W."/>
            <person name="Desjardin D."/>
            <person name="Finy P."/>
            <person name="Geml J."/>
            <person name="Haridas S."/>
            <person name="Hughes K."/>
            <person name="Justo A."/>
            <person name="Karasinski D."/>
            <person name="Kautmanova I."/>
            <person name="Kiss B."/>
            <person name="Kocsube S."/>
            <person name="Kotiranta H."/>
            <person name="LaButti K.M."/>
            <person name="Lechner B.E."/>
            <person name="Liimatainen K."/>
            <person name="Lipzen A."/>
            <person name="Lukacs Z."/>
            <person name="Mihaltcheva S."/>
            <person name="Morgado L.N."/>
            <person name="Niskanen T."/>
            <person name="Noordeloos M.E."/>
            <person name="Ohm R.A."/>
            <person name="Ortiz-Santana B."/>
            <person name="Ovrebo C."/>
            <person name="Racz N."/>
            <person name="Riley R."/>
            <person name="Savchenko A."/>
            <person name="Shiryaev A."/>
            <person name="Soop K."/>
            <person name="Spirin V."/>
            <person name="Szebenyi C."/>
            <person name="Tomsovsky M."/>
            <person name="Tulloss R.E."/>
            <person name="Uehling J."/>
            <person name="Grigoriev I.V."/>
            <person name="Vagvolgyi C."/>
            <person name="Papp T."/>
            <person name="Martin F.M."/>
            <person name="Miettinen O."/>
            <person name="Hibbett D.S."/>
            <person name="Nagy L.G."/>
        </authorList>
    </citation>
    <scope>NUCLEOTIDE SEQUENCE [LARGE SCALE GENOMIC DNA]</scope>
    <source>
        <strain evidence="1 3">CBS 962.96</strain>
    </source>
</reference>
<organism evidence="1 3">
    <name type="scientific">Dendrothele bispora (strain CBS 962.96)</name>
    <dbReference type="NCBI Taxonomy" id="1314807"/>
    <lineage>
        <taxon>Eukaryota</taxon>
        <taxon>Fungi</taxon>
        <taxon>Dikarya</taxon>
        <taxon>Basidiomycota</taxon>
        <taxon>Agaricomycotina</taxon>
        <taxon>Agaricomycetes</taxon>
        <taxon>Agaricomycetidae</taxon>
        <taxon>Agaricales</taxon>
        <taxon>Agaricales incertae sedis</taxon>
        <taxon>Dendrothele</taxon>
    </lineage>
</organism>
<sequence length="100" mass="10944">MELTDYGVTRDFGFDWVQPHFSGIYMASIILLVSKKQSYSETIFAKSQSLTANDDDDDDDSIQFAMNSNISGHTLTAAPSGSYPAEGYSRTGQIFMGVLA</sequence>
<accession>A0A4S8M6W3</accession>
<evidence type="ECO:0000313" key="1">
    <source>
        <dbReference type="EMBL" id="THU97538.1"/>
    </source>
</evidence>
<dbReference type="Proteomes" id="UP000297245">
    <property type="component" value="Unassembled WGS sequence"/>
</dbReference>
<evidence type="ECO:0000313" key="2">
    <source>
        <dbReference type="EMBL" id="THV08095.1"/>
    </source>
</evidence>
<dbReference type="AlphaFoldDB" id="A0A4S8M6W3"/>
<evidence type="ECO:0000313" key="3">
    <source>
        <dbReference type="Proteomes" id="UP000297245"/>
    </source>
</evidence>
<protein>
    <submittedName>
        <fullName evidence="1">Uncharacterized protein</fullName>
    </submittedName>
</protein>